<name>A0A9P6J6S8_MORAP</name>
<dbReference type="PROSITE" id="PS50075">
    <property type="entry name" value="CARRIER"/>
    <property type="match status" value="1"/>
</dbReference>
<gene>
    <name evidence="5" type="ORF">BGZ70_007335</name>
</gene>
<dbReference type="SUPFAM" id="SSF56801">
    <property type="entry name" value="Acetyl-CoA synthetase-like"/>
    <property type="match status" value="1"/>
</dbReference>
<dbReference type="Pfam" id="PF13193">
    <property type="entry name" value="AMP-binding_C"/>
    <property type="match status" value="1"/>
</dbReference>
<dbReference type="SMART" id="SM00823">
    <property type="entry name" value="PKS_PP"/>
    <property type="match status" value="1"/>
</dbReference>
<evidence type="ECO:0000313" key="6">
    <source>
        <dbReference type="Proteomes" id="UP000738359"/>
    </source>
</evidence>
<keyword evidence="1" id="KW-0596">Phosphopantetheine</keyword>
<evidence type="ECO:0000256" key="3">
    <source>
        <dbReference type="ARBA" id="ARBA00029454"/>
    </source>
</evidence>
<dbReference type="Gene3D" id="2.30.38.10">
    <property type="entry name" value="Luciferase, Domain 3"/>
    <property type="match status" value="1"/>
</dbReference>
<dbReference type="InterPro" id="IPR006162">
    <property type="entry name" value="Ppantetheine_attach_site"/>
</dbReference>
<dbReference type="GO" id="GO:0006520">
    <property type="term" value="P:amino acid metabolic process"/>
    <property type="evidence" value="ECO:0007669"/>
    <property type="project" value="UniProtKB-ARBA"/>
</dbReference>
<dbReference type="OrthoDB" id="329835at2759"/>
<keyword evidence="2" id="KW-0597">Phosphoprotein</keyword>
<dbReference type="PROSITE" id="PS00012">
    <property type="entry name" value="PHOSPHOPANTETHEINE"/>
    <property type="match status" value="1"/>
</dbReference>
<dbReference type="SUPFAM" id="SSF51735">
    <property type="entry name" value="NAD(P)-binding Rossmann-fold domains"/>
    <property type="match status" value="1"/>
</dbReference>
<comment type="similarity">
    <text evidence="3">Belongs to the NRP synthetase family.</text>
</comment>
<dbReference type="CDD" id="cd05235">
    <property type="entry name" value="SDR_e1"/>
    <property type="match status" value="1"/>
</dbReference>
<dbReference type="GO" id="GO:0044550">
    <property type="term" value="P:secondary metabolite biosynthetic process"/>
    <property type="evidence" value="ECO:0007669"/>
    <property type="project" value="UniProtKB-ARBA"/>
</dbReference>
<dbReference type="AlphaFoldDB" id="A0A9P6J6S8"/>
<dbReference type="FunFam" id="3.30.300.30:FF:000010">
    <property type="entry name" value="Enterobactin synthetase component F"/>
    <property type="match status" value="1"/>
</dbReference>
<sequence length="936" mass="103334">MLQSLTEDVEQPVHSVDMISGAERTLVLQTWNATEQTYPMHECMHHLFERQVERTPQEVALVYEKDVLSYAELNERANRLAHYLIELGIRPDSRVAICVERSLAMVVGSMAILKAGGAFVPLDPAYASERLRTILSDAAPSVLLADAAGLKSLGQADLSSMTVVDPNRPLSYPSTNAEVPGLTSRHLAYIIYTSGSTGKPKGVMLEHRGLANLCQTHTKFCGIQERTRLMQFASFSFDASVWDIMLPLSSGAALYLPPDCIRMDRDALWKYMGRHSITHASFTPSFLQDGKDLPPLNHPLTLILGGEALSPSLLHNLTRQGITVINDYGPTEVTVSAATWRCPQDFEDTIVPIGRPIIHARLYVLDSHRRPVPLGAVGELYVGGIAVARGYLNRPELTSEMFTLDPYSSDPEGRMYRTGDLVRYLPDGNLVYLGRKDNQVKIRGFRVELGEIEACLMDHPAISEAVIVVFGEASEKRLVAYVVSEPIERLAQQLRAHVAASLPRYMVPEAFVRMQAMPLTSNDKLDRNALPAPDASSYALEEYDTPDGQVTPELDPTQLAIHTIWKQLLPSSPTWIPLTVSFFDLGGHSILATRLIFEMRRVCDVDLPLSIVFRSPTIEGMAKEVTRARIDALKQLGADQDSLKKDSAAAAEQDKAFDYGADFEELQRTEIQKVYPHVARQDKVDYTTFFLTGATGFLGAFILSKLLVSDPTARVICLARASSEEKALDRVRSCGVAHLTWNEDWVTSGRLLALKGDLDLDRFGLAPEVWDKCCREVDIIIHNGAAVNGVLPYNKVRAANVLGTLQGIKMASTYHTKSFHFVSSTSVLETAHYRKLSEVLAQTSERGIPETDNLEGARQGLHSGYGQSKWVAEKLVMASNKNGLPATIIRPGYIVGHTRSGVTNTGDIIWRLIKGCVEIESAPQVNAPVDFSPVDY</sequence>
<evidence type="ECO:0000259" key="4">
    <source>
        <dbReference type="PROSITE" id="PS50075"/>
    </source>
</evidence>
<dbReference type="Pfam" id="PF00550">
    <property type="entry name" value="PP-binding"/>
    <property type="match status" value="1"/>
</dbReference>
<dbReference type="InterPro" id="IPR013120">
    <property type="entry name" value="FAR_NAD-bd"/>
</dbReference>
<dbReference type="InterPro" id="IPR010071">
    <property type="entry name" value="AA_adenyl_dom"/>
</dbReference>
<dbReference type="FunFam" id="3.40.50.980:FF:000001">
    <property type="entry name" value="Non-ribosomal peptide synthetase"/>
    <property type="match status" value="1"/>
</dbReference>
<proteinExistence type="inferred from homology"/>
<dbReference type="InterPro" id="IPR020845">
    <property type="entry name" value="AMP-binding_CS"/>
</dbReference>
<comment type="caution">
    <text evidence="5">The sequence shown here is derived from an EMBL/GenBank/DDBJ whole genome shotgun (WGS) entry which is preliminary data.</text>
</comment>
<dbReference type="NCBIfam" id="TIGR01746">
    <property type="entry name" value="Thioester-redct"/>
    <property type="match status" value="1"/>
</dbReference>
<dbReference type="InterPro" id="IPR025110">
    <property type="entry name" value="AMP-bd_C"/>
</dbReference>
<dbReference type="GO" id="GO:0031177">
    <property type="term" value="F:phosphopantetheine binding"/>
    <property type="evidence" value="ECO:0007669"/>
    <property type="project" value="InterPro"/>
</dbReference>
<dbReference type="Gene3D" id="3.40.50.720">
    <property type="entry name" value="NAD(P)-binding Rossmann-like Domain"/>
    <property type="match status" value="1"/>
</dbReference>
<feature type="non-terminal residue" evidence="5">
    <location>
        <position position="936"/>
    </location>
</feature>
<dbReference type="CDD" id="cd05930">
    <property type="entry name" value="A_NRPS"/>
    <property type="match status" value="1"/>
</dbReference>
<dbReference type="InterPro" id="IPR000873">
    <property type="entry name" value="AMP-dep_synth/lig_dom"/>
</dbReference>
<protein>
    <recommendedName>
        <fullName evidence="4">Carrier domain-containing protein</fullName>
    </recommendedName>
</protein>
<dbReference type="Pfam" id="PF00501">
    <property type="entry name" value="AMP-binding"/>
    <property type="match status" value="1"/>
</dbReference>
<dbReference type="PANTHER" id="PTHR44845:SF1">
    <property type="entry name" value="L-2-AMINOADIPATE REDUCTASE"/>
    <property type="match status" value="1"/>
</dbReference>
<dbReference type="InterPro" id="IPR020806">
    <property type="entry name" value="PKS_PP-bd"/>
</dbReference>
<dbReference type="SUPFAM" id="SSF47336">
    <property type="entry name" value="ACP-like"/>
    <property type="match status" value="1"/>
</dbReference>
<dbReference type="InterPro" id="IPR045851">
    <property type="entry name" value="AMP-bd_C_sf"/>
</dbReference>
<dbReference type="InterPro" id="IPR009081">
    <property type="entry name" value="PP-bd_ACP"/>
</dbReference>
<keyword evidence="6" id="KW-1185">Reference proteome</keyword>
<dbReference type="InterPro" id="IPR036291">
    <property type="entry name" value="NAD(P)-bd_dom_sf"/>
</dbReference>
<dbReference type="PROSITE" id="PS00455">
    <property type="entry name" value="AMP_BINDING"/>
    <property type="match status" value="1"/>
</dbReference>
<reference evidence="5" key="1">
    <citation type="journal article" date="2020" name="Fungal Divers.">
        <title>Resolving the Mortierellaceae phylogeny through synthesis of multi-gene phylogenetics and phylogenomics.</title>
        <authorList>
            <person name="Vandepol N."/>
            <person name="Liber J."/>
            <person name="Desiro A."/>
            <person name="Na H."/>
            <person name="Kennedy M."/>
            <person name="Barry K."/>
            <person name="Grigoriev I.V."/>
            <person name="Miller A.N."/>
            <person name="O'Donnell K."/>
            <person name="Stajich J.E."/>
            <person name="Bonito G."/>
        </authorList>
    </citation>
    <scope>NUCLEOTIDE SEQUENCE</scope>
    <source>
        <strain evidence="5">CK1249</strain>
    </source>
</reference>
<dbReference type="GO" id="GO:0006518">
    <property type="term" value="P:peptide metabolic process"/>
    <property type="evidence" value="ECO:0007669"/>
    <property type="project" value="UniProtKB-ARBA"/>
</dbReference>
<dbReference type="EMBL" id="JAAAHY010000457">
    <property type="protein sequence ID" value="KAF9963561.1"/>
    <property type="molecule type" value="Genomic_DNA"/>
</dbReference>
<dbReference type="FunFam" id="3.40.50.12780:FF:000012">
    <property type="entry name" value="Non-ribosomal peptide synthetase"/>
    <property type="match status" value="1"/>
</dbReference>
<dbReference type="Gene3D" id="3.30.300.30">
    <property type="match status" value="1"/>
</dbReference>
<evidence type="ECO:0000256" key="1">
    <source>
        <dbReference type="ARBA" id="ARBA00022450"/>
    </source>
</evidence>
<dbReference type="InterPro" id="IPR010080">
    <property type="entry name" value="Thioester_reductase-like_dom"/>
</dbReference>
<feature type="domain" description="Carrier" evidence="4">
    <location>
        <begin position="552"/>
        <end position="629"/>
    </location>
</feature>
<dbReference type="InterPro" id="IPR036736">
    <property type="entry name" value="ACP-like_sf"/>
</dbReference>
<dbReference type="NCBIfam" id="TIGR01733">
    <property type="entry name" value="AA-adenyl-dom"/>
    <property type="match status" value="1"/>
</dbReference>
<dbReference type="Gene3D" id="1.10.1200.10">
    <property type="entry name" value="ACP-like"/>
    <property type="match status" value="1"/>
</dbReference>
<dbReference type="Proteomes" id="UP000738359">
    <property type="component" value="Unassembled WGS sequence"/>
</dbReference>
<dbReference type="Gene3D" id="3.40.50.980">
    <property type="match status" value="2"/>
</dbReference>
<organism evidence="5 6">
    <name type="scientific">Mortierella alpina</name>
    <name type="common">Oleaginous fungus</name>
    <name type="synonym">Mortierella renispora</name>
    <dbReference type="NCBI Taxonomy" id="64518"/>
    <lineage>
        <taxon>Eukaryota</taxon>
        <taxon>Fungi</taxon>
        <taxon>Fungi incertae sedis</taxon>
        <taxon>Mucoromycota</taxon>
        <taxon>Mortierellomycotina</taxon>
        <taxon>Mortierellomycetes</taxon>
        <taxon>Mortierellales</taxon>
        <taxon>Mortierellaceae</taxon>
        <taxon>Mortierella</taxon>
    </lineage>
</organism>
<dbReference type="PANTHER" id="PTHR44845">
    <property type="entry name" value="CARRIER DOMAIN-CONTAINING PROTEIN"/>
    <property type="match status" value="1"/>
</dbReference>
<accession>A0A9P6J6S8</accession>
<evidence type="ECO:0000256" key="2">
    <source>
        <dbReference type="ARBA" id="ARBA00022553"/>
    </source>
</evidence>
<dbReference type="FunFam" id="2.30.38.10:FF:000001">
    <property type="entry name" value="Non-ribosomal peptide synthetase PvdI"/>
    <property type="match status" value="1"/>
</dbReference>
<evidence type="ECO:0000313" key="5">
    <source>
        <dbReference type="EMBL" id="KAF9963561.1"/>
    </source>
</evidence>
<dbReference type="Pfam" id="PF07993">
    <property type="entry name" value="NAD_binding_4"/>
    <property type="match status" value="1"/>
</dbReference>